<dbReference type="OrthoDB" id="5572373at2"/>
<organism evidence="1 2">
    <name type="scientific">Streptomyces cinnamoneus</name>
    <name type="common">Streptoverticillium cinnamoneum</name>
    <dbReference type="NCBI Taxonomy" id="53446"/>
    <lineage>
        <taxon>Bacteria</taxon>
        <taxon>Bacillati</taxon>
        <taxon>Actinomycetota</taxon>
        <taxon>Actinomycetes</taxon>
        <taxon>Kitasatosporales</taxon>
        <taxon>Streptomycetaceae</taxon>
        <taxon>Streptomyces</taxon>
        <taxon>Streptomyces cinnamoneus group</taxon>
    </lineage>
</organism>
<reference evidence="1 2" key="1">
    <citation type="journal article" date="2017" name="Biochemistry">
        <title>Identification of the Biosynthetic Pathway for the Antibiotic Bicyclomycin.</title>
        <authorList>
            <person name="Patteson J."/>
            <person name="Cai W."/>
            <person name="Johnson R.A."/>
            <person name="Santa Maria K."/>
            <person name="Li B."/>
        </authorList>
    </citation>
    <scope>NUCLEOTIDE SEQUENCE [LARGE SCALE GENOMIC DNA]</scope>
    <source>
        <strain evidence="1 2">ATCC 21532</strain>
    </source>
</reference>
<protein>
    <recommendedName>
        <fullName evidence="3">SMI1/KNR4 family protein</fullName>
    </recommendedName>
</protein>
<evidence type="ECO:0000313" key="2">
    <source>
        <dbReference type="Proteomes" id="UP000222531"/>
    </source>
</evidence>
<dbReference type="EMBL" id="NHZO01000151">
    <property type="protein sequence ID" value="PHQ50106.1"/>
    <property type="molecule type" value="Genomic_DNA"/>
</dbReference>
<dbReference type="InterPro" id="IPR037883">
    <property type="entry name" value="Knr4/Smi1-like_sf"/>
</dbReference>
<dbReference type="Proteomes" id="UP000222531">
    <property type="component" value="Unassembled WGS sequence"/>
</dbReference>
<name>A0A2G1XFU0_STRCJ</name>
<evidence type="ECO:0008006" key="3">
    <source>
        <dbReference type="Google" id="ProtNLM"/>
    </source>
</evidence>
<evidence type="ECO:0000313" key="1">
    <source>
        <dbReference type="EMBL" id="PHQ50106.1"/>
    </source>
</evidence>
<proteinExistence type="predicted"/>
<comment type="caution">
    <text evidence="1">The sequence shown here is derived from an EMBL/GenBank/DDBJ whole genome shotgun (WGS) entry which is preliminary data.</text>
</comment>
<dbReference type="SUPFAM" id="SSF160631">
    <property type="entry name" value="SMI1/KNR4-like"/>
    <property type="match status" value="1"/>
</dbReference>
<keyword evidence="2" id="KW-1185">Reference proteome</keyword>
<gene>
    <name evidence="1" type="ORF">BLA24_21200</name>
</gene>
<sequence>MHPAISRLVDIVPPAAPPRPRDWTTVEAALGTPLPDDFKQLVDVYGGGLFDETIWLLDPGCADPGYELLAIAAERDEILADLWDGGEPKPAELLDGEARVIPWAYVEGSGHYLYWLVRPGQHPDSWTVMLNEGRGPEWEHHQQTCAGFLAGVMTGDVESFYFDDLPGMDHTFVPNDEILTAT</sequence>
<dbReference type="AlphaFoldDB" id="A0A2G1XFU0"/>
<accession>A0A2G1XFU0</accession>
<dbReference type="RefSeq" id="WP_099200592.1">
    <property type="nucleotide sequence ID" value="NZ_JBIRXA010000001.1"/>
</dbReference>